<feature type="signal peptide" evidence="2">
    <location>
        <begin position="1"/>
        <end position="28"/>
    </location>
</feature>
<proteinExistence type="predicted"/>
<protein>
    <submittedName>
        <fullName evidence="3">Uncharacterized protein</fullName>
    </submittedName>
</protein>
<keyword evidence="2" id="KW-0732">Signal</keyword>
<feature type="chain" id="PRO_5025405448" evidence="2">
    <location>
        <begin position="29"/>
        <end position="119"/>
    </location>
</feature>
<reference evidence="3" key="1">
    <citation type="journal article" date="2020" name="Stud. Mycol.">
        <title>101 Dothideomycetes genomes: a test case for predicting lifestyles and emergence of pathogens.</title>
        <authorList>
            <person name="Haridas S."/>
            <person name="Albert R."/>
            <person name="Binder M."/>
            <person name="Bloem J."/>
            <person name="Labutti K."/>
            <person name="Salamov A."/>
            <person name="Andreopoulos B."/>
            <person name="Baker S."/>
            <person name="Barry K."/>
            <person name="Bills G."/>
            <person name="Bluhm B."/>
            <person name="Cannon C."/>
            <person name="Castanera R."/>
            <person name="Culley D."/>
            <person name="Daum C."/>
            <person name="Ezra D."/>
            <person name="Gonzalez J."/>
            <person name="Henrissat B."/>
            <person name="Kuo A."/>
            <person name="Liang C."/>
            <person name="Lipzen A."/>
            <person name="Lutzoni F."/>
            <person name="Magnuson J."/>
            <person name="Mondo S."/>
            <person name="Nolan M."/>
            <person name="Ohm R."/>
            <person name="Pangilinan J."/>
            <person name="Park H.-J."/>
            <person name="Ramirez L."/>
            <person name="Alfaro M."/>
            <person name="Sun H."/>
            <person name="Tritt A."/>
            <person name="Yoshinaga Y."/>
            <person name="Zwiers L.-H."/>
            <person name="Turgeon B."/>
            <person name="Goodwin S."/>
            <person name="Spatafora J."/>
            <person name="Crous P."/>
            <person name="Grigoriev I."/>
        </authorList>
    </citation>
    <scope>NUCLEOTIDE SEQUENCE</scope>
    <source>
        <strain evidence="3">CBS 121167</strain>
    </source>
</reference>
<sequence length="119" mass="12625">MAESRSGCASWCPGMLALLALGLGGASGGLMSMSMAEIGGVGPFHGTWWWGLVLSWFVCECGMVGWRSRPSLKLKCRSAHADPDGCAGCPRGVEVKCCRWTGGGAAKEIVLYRKRAICR</sequence>
<feature type="transmembrane region" description="Helical" evidence="1">
    <location>
        <begin position="48"/>
        <end position="66"/>
    </location>
</feature>
<gene>
    <name evidence="3" type="ORF">K452DRAFT_171489</name>
</gene>
<evidence type="ECO:0000313" key="3">
    <source>
        <dbReference type="EMBL" id="KAF2143462.1"/>
    </source>
</evidence>
<accession>A0A6A6BH35</accession>
<evidence type="ECO:0000256" key="2">
    <source>
        <dbReference type="SAM" id="SignalP"/>
    </source>
</evidence>
<dbReference type="EMBL" id="ML995482">
    <property type="protein sequence ID" value="KAF2143462.1"/>
    <property type="molecule type" value="Genomic_DNA"/>
</dbReference>
<keyword evidence="1" id="KW-0812">Transmembrane</keyword>
<organism evidence="3 4">
    <name type="scientific">Aplosporella prunicola CBS 121167</name>
    <dbReference type="NCBI Taxonomy" id="1176127"/>
    <lineage>
        <taxon>Eukaryota</taxon>
        <taxon>Fungi</taxon>
        <taxon>Dikarya</taxon>
        <taxon>Ascomycota</taxon>
        <taxon>Pezizomycotina</taxon>
        <taxon>Dothideomycetes</taxon>
        <taxon>Dothideomycetes incertae sedis</taxon>
        <taxon>Botryosphaeriales</taxon>
        <taxon>Aplosporellaceae</taxon>
        <taxon>Aplosporella</taxon>
    </lineage>
</organism>
<evidence type="ECO:0000256" key="1">
    <source>
        <dbReference type="SAM" id="Phobius"/>
    </source>
</evidence>
<dbReference type="Proteomes" id="UP000799438">
    <property type="component" value="Unassembled WGS sequence"/>
</dbReference>
<keyword evidence="4" id="KW-1185">Reference proteome</keyword>
<dbReference type="AlphaFoldDB" id="A0A6A6BH35"/>
<keyword evidence="1" id="KW-1133">Transmembrane helix</keyword>
<name>A0A6A6BH35_9PEZI</name>
<evidence type="ECO:0000313" key="4">
    <source>
        <dbReference type="Proteomes" id="UP000799438"/>
    </source>
</evidence>
<dbReference type="RefSeq" id="XP_033399174.1">
    <property type="nucleotide sequence ID" value="XM_033535797.1"/>
</dbReference>
<dbReference type="GeneID" id="54293293"/>
<keyword evidence="1" id="KW-0472">Membrane</keyword>